<dbReference type="Pfam" id="PF07690">
    <property type="entry name" value="MFS_1"/>
    <property type="match status" value="1"/>
</dbReference>
<evidence type="ECO:0000313" key="5">
    <source>
        <dbReference type="EMBL" id="EJF90557.1"/>
    </source>
</evidence>
<dbReference type="AlphaFoldDB" id="J1JZK4"/>
<feature type="transmembrane region" description="Helical" evidence="4">
    <location>
        <begin position="171"/>
        <end position="189"/>
    </location>
</feature>
<feature type="transmembrane region" description="Helical" evidence="4">
    <location>
        <begin position="302"/>
        <end position="325"/>
    </location>
</feature>
<evidence type="ECO:0000313" key="6">
    <source>
        <dbReference type="Proteomes" id="UP000008952"/>
    </source>
</evidence>
<evidence type="ECO:0000256" key="2">
    <source>
        <dbReference type="ARBA" id="ARBA00022989"/>
    </source>
</evidence>
<sequence length="400" mass="43450">MNTSKSSTVMANFVLGFSLTLIAFNLRPVFSSLSVLLPDILRDLEMSSLEGGILTTLPVLCLGLFAPLAPYLSQKIGAERTLFVALILLAIGLILRSTGQVPFLYLGAIFAGAGIALGNVLLPGVIKRDFPHQLALMTSLYTMALCGGAALAVGTTVPIMHFLSDSWQKALGFWFFPVFIVMILWLPQLKSKYAQSSKQNYKVKGFMGDPIAWQVTFYMGLQSSLAYCVFGWLAPILVERGIEITVSGTFISVSIIIQALSCLVTPLIASRLKTQSWLNVILCIVALIGLLGFIFAPLSTMWIWVFVQGIGQGGLIAAAMMMIVLRARDAHVASYLSGMAQCIGYCLAAIGPLLVGLVHDWTGRFEWCSLVFLGFGFGAAIAGFYCGRNRYTNTQTIFKY</sequence>
<dbReference type="PANTHER" id="PTHR23523:SF2">
    <property type="entry name" value="2-NITROIMIDAZOLE TRANSPORTER"/>
    <property type="match status" value="1"/>
</dbReference>
<dbReference type="Gene3D" id="1.20.1250.20">
    <property type="entry name" value="MFS general substrate transporter like domains"/>
    <property type="match status" value="2"/>
</dbReference>
<keyword evidence="3 4" id="KW-0472">Membrane</keyword>
<dbReference type="InterPro" id="IPR036259">
    <property type="entry name" value="MFS_trans_sf"/>
</dbReference>
<dbReference type="STRING" id="1094558.ME5_00958"/>
<feature type="transmembrane region" description="Helical" evidence="4">
    <location>
        <begin position="367"/>
        <end position="386"/>
    </location>
</feature>
<name>J1JZK4_9HYPH</name>
<accession>J1JZK4</accession>
<dbReference type="PATRIC" id="fig|1094558.3.peg.1048"/>
<feature type="transmembrane region" description="Helical" evidence="4">
    <location>
        <begin position="134"/>
        <end position="159"/>
    </location>
</feature>
<protein>
    <submittedName>
        <fullName evidence="5">Cyanate transporter</fullName>
    </submittedName>
</protein>
<evidence type="ECO:0000256" key="4">
    <source>
        <dbReference type="SAM" id="Phobius"/>
    </source>
</evidence>
<dbReference type="EMBL" id="AIMB01000007">
    <property type="protein sequence ID" value="EJF90557.1"/>
    <property type="molecule type" value="Genomic_DNA"/>
</dbReference>
<keyword evidence="2 4" id="KW-1133">Transmembrane helix</keyword>
<gene>
    <name evidence="5" type="ORF">ME5_00958</name>
</gene>
<proteinExistence type="predicted"/>
<feature type="transmembrane region" description="Helical" evidence="4">
    <location>
        <begin position="332"/>
        <end position="355"/>
    </location>
</feature>
<feature type="transmembrane region" description="Helical" evidence="4">
    <location>
        <begin position="103"/>
        <end position="122"/>
    </location>
</feature>
<dbReference type="SUPFAM" id="SSF103473">
    <property type="entry name" value="MFS general substrate transporter"/>
    <property type="match status" value="1"/>
</dbReference>
<feature type="transmembrane region" description="Helical" evidence="4">
    <location>
        <begin position="276"/>
        <end position="296"/>
    </location>
</feature>
<dbReference type="CDD" id="cd17339">
    <property type="entry name" value="MFS_NIMT_CynX_like"/>
    <property type="match status" value="1"/>
</dbReference>
<comment type="caution">
    <text evidence="5">The sequence shown here is derived from an EMBL/GenBank/DDBJ whole genome shotgun (WGS) entry which is preliminary data.</text>
</comment>
<dbReference type="PANTHER" id="PTHR23523">
    <property type="match status" value="1"/>
</dbReference>
<dbReference type="GO" id="GO:0022857">
    <property type="term" value="F:transmembrane transporter activity"/>
    <property type="evidence" value="ECO:0007669"/>
    <property type="project" value="InterPro"/>
</dbReference>
<dbReference type="OrthoDB" id="5317164at2"/>
<evidence type="ECO:0000256" key="3">
    <source>
        <dbReference type="ARBA" id="ARBA00023136"/>
    </source>
</evidence>
<evidence type="ECO:0000256" key="1">
    <source>
        <dbReference type="ARBA" id="ARBA00022692"/>
    </source>
</evidence>
<feature type="transmembrane region" description="Helical" evidence="4">
    <location>
        <begin position="81"/>
        <end position="97"/>
    </location>
</feature>
<dbReference type="RefSeq" id="WP_008038963.1">
    <property type="nucleotide sequence ID" value="NZ_JH725147.1"/>
</dbReference>
<reference evidence="5 6" key="1">
    <citation type="submission" date="2012-03" db="EMBL/GenBank/DDBJ databases">
        <title>The Genome Sequence of Bartonella tamiae Th239.</title>
        <authorList>
            <consortium name="The Broad Institute Genome Sequencing Platform"/>
            <consortium name="The Broad Institute Genome Sequencing Center for Infectious Disease"/>
            <person name="Feldgarden M."/>
            <person name="Kirby J."/>
            <person name="Kosoy M."/>
            <person name="Birtles R."/>
            <person name="Probert W.S."/>
            <person name="Chiaraviglio L."/>
            <person name="Young S.K."/>
            <person name="Zeng Q."/>
            <person name="Gargeya S."/>
            <person name="Fitzgerald M."/>
            <person name="Haas B."/>
            <person name="Abouelleil A."/>
            <person name="Alvarado L."/>
            <person name="Arachchi H.M."/>
            <person name="Berlin A."/>
            <person name="Chapman S.B."/>
            <person name="Gearin G."/>
            <person name="Goldberg J."/>
            <person name="Griggs A."/>
            <person name="Gujja S."/>
            <person name="Hansen M."/>
            <person name="Heiman D."/>
            <person name="Howarth C."/>
            <person name="Larimer J."/>
            <person name="Lui A."/>
            <person name="MacDonald P.J.P."/>
            <person name="McCowen C."/>
            <person name="Montmayeur A."/>
            <person name="Murphy C."/>
            <person name="Neiman D."/>
            <person name="Pearson M."/>
            <person name="Priest M."/>
            <person name="Roberts A."/>
            <person name="Saif S."/>
            <person name="Shea T."/>
            <person name="Sisk P."/>
            <person name="Stolte C."/>
            <person name="Sykes S."/>
            <person name="Wortman J."/>
            <person name="Nusbaum C."/>
            <person name="Birren B."/>
        </authorList>
    </citation>
    <scope>NUCLEOTIDE SEQUENCE [LARGE SCALE GENOMIC DNA]</scope>
    <source>
        <strain evidence="5 6">Th239</strain>
    </source>
</reference>
<feature type="transmembrane region" description="Helical" evidence="4">
    <location>
        <begin position="210"/>
        <end position="234"/>
    </location>
</feature>
<dbReference type="InterPro" id="IPR052524">
    <property type="entry name" value="MFS_Cyanate_Porter"/>
</dbReference>
<keyword evidence="1 4" id="KW-0812">Transmembrane</keyword>
<organism evidence="5 6">
    <name type="scientific">Bartonella tamiae Th239</name>
    <dbReference type="NCBI Taxonomy" id="1094558"/>
    <lineage>
        <taxon>Bacteria</taxon>
        <taxon>Pseudomonadati</taxon>
        <taxon>Pseudomonadota</taxon>
        <taxon>Alphaproteobacteria</taxon>
        <taxon>Hyphomicrobiales</taxon>
        <taxon>Bartonellaceae</taxon>
        <taxon>Bartonella</taxon>
    </lineage>
</organism>
<dbReference type="Proteomes" id="UP000008952">
    <property type="component" value="Unassembled WGS sequence"/>
</dbReference>
<feature type="transmembrane region" description="Helical" evidence="4">
    <location>
        <begin position="246"/>
        <end position="269"/>
    </location>
</feature>
<dbReference type="HOGENOM" id="CLU_038046_1_0_5"/>
<keyword evidence="6" id="KW-1185">Reference proteome</keyword>
<feature type="transmembrane region" description="Helical" evidence="4">
    <location>
        <begin position="47"/>
        <end position="69"/>
    </location>
</feature>
<dbReference type="InterPro" id="IPR011701">
    <property type="entry name" value="MFS"/>
</dbReference>
<dbReference type="eggNOG" id="COG2807">
    <property type="taxonomic scope" value="Bacteria"/>
</dbReference>